<protein>
    <recommendedName>
        <fullName evidence="4">FAD-binding domain-containing protein</fullName>
    </recommendedName>
</protein>
<dbReference type="Proteomes" id="UP001176059">
    <property type="component" value="Unassembled WGS sequence"/>
</dbReference>
<dbReference type="Pfam" id="PF01494">
    <property type="entry name" value="FAD_binding_3"/>
    <property type="match status" value="1"/>
</dbReference>
<evidence type="ECO:0000313" key="5">
    <source>
        <dbReference type="EMBL" id="KAJ3737684.1"/>
    </source>
</evidence>
<evidence type="ECO:0000259" key="4">
    <source>
        <dbReference type="Pfam" id="PF01494"/>
    </source>
</evidence>
<dbReference type="PRINTS" id="PR00420">
    <property type="entry name" value="RNGMNOXGNASE"/>
</dbReference>
<feature type="domain" description="FAD-binding" evidence="4">
    <location>
        <begin position="9"/>
        <end position="378"/>
    </location>
</feature>
<reference evidence="5" key="2">
    <citation type="journal article" date="2023" name="Proc. Natl. Acad. Sci. U.S.A.">
        <title>A global phylogenomic analysis of the shiitake genus Lentinula.</title>
        <authorList>
            <person name="Sierra-Patev S."/>
            <person name="Min B."/>
            <person name="Naranjo-Ortiz M."/>
            <person name="Looney B."/>
            <person name="Konkel Z."/>
            <person name="Slot J.C."/>
            <person name="Sakamoto Y."/>
            <person name="Steenwyk J.L."/>
            <person name="Rokas A."/>
            <person name="Carro J."/>
            <person name="Camarero S."/>
            <person name="Ferreira P."/>
            <person name="Molpeceres G."/>
            <person name="Ruiz-Duenas F.J."/>
            <person name="Serrano A."/>
            <person name="Henrissat B."/>
            <person name="Drula E."/>
            <person name="Hughes K.W."/>
            <person name="Mata J.L."/>
            <person name="Ishikawa N.K."/>
            <person name="Vargas-Isla R."/>
            <person name="Ushijima S."/>
            <person name="Smith C.A."/>
            <person name="Donoghue J."/>
            <person name="Ahrendt S."/>
            <person name="Andreopoulos W."/>
            <person name="He G."/>
            <person name="LaButti K."/>
            <person name="Lipzen A."/>
            <person name="Ng V."/>
            <person name="Riley R."/>
            <person name="Sandor L."/>
            <person name="Barry K."/>
            <person name="Martinez A.T."/>
            <person name="Xiao Y."/>
            <person name="Gibbons J.G."/>
            <person name="Terashima K."/>
            <person name="Grigoriev I.V."/>
            <person name="Hibbett D."/>
        </authorList>
    </citation>
    <scope>NUCLEOTIDE SEQUENCE</scope>
    <source>
        <strain evidence="5">ET3784</strain>
    </source>
</reference>
<dbReference type="InterPro" id="IPR036188">
    <property type="entry name" value="FAD/NAD-bd_sf"/>
</dbReference>
<evidence type="ECO:0000256" key="3">
    <source>
        <dbReference type="ARBA" id="ARBA00023002"/>
    </source>
</evidence>
<comment type="caution">
    <text evidence="5">The sequence shown here is derived from an EMBL/GenBank/DDBJ whole genome shotgun (WGS) entry which is preliminary data.</text>
</comment>
<keyword evidence="1" id="KW-0285">Flavoprotein</keyword>
<evidence type="ECO:0000256" key="2">
    <source>
        <dbReference type="ARBA" id="ARBA00022827"/>
    </source>
</evidence>
<dbReference type="SUPFAM" id="SSF51905">
    <property type="entry name" value="FAD/NAD(P)-binding domain"/>
    <property type="match status" value="1"/>
</dbReference>
<sequence>MHSFPGRKLRVAIVGGGIGGLTCAAALKDCDNIELDLFEAAAKFIAIGAGIVTWPRTWSVFEALGLNEEMLERIKKMDPCEEVFPAWEFRLSDSKGGRKIHELHYRDATPTNLHRQQLLDLLLEHLPFHCQVHFGHRLVSCREYEDRRGCGVELHFRNGVTLDGYDIVIGADGLKSVVRQTVIAQSRSWTGLDASVKDLGFSSSMTNGEQCHLGRRHDILYTGQSAFRGLVPREKLAALYPNHRALRTSTIYCGKFKHIVVYPISNGEIVNVVAFFADSQSGSPVILETTGSSSPQNNQVPTDAVVNMYPGWEDEVVDLLKMLEKPTIWPILDLNPLETYATSRIALLGDASHSMSPHLGAGACTAIEDAYILGSLISRSKFNTLIDIKRVLAVYNTLRQPYGNEIMRWAREMGEFYEFDSQDIQVDEVVDSLVNEATEEHISKFRKGTEKYWSWPVRAAGTIGEDLRRGQEMLDEAKLGDLSCSRMTGINN</sequence>
<dbReference type="PANTHER" id="PTHR46720:SF3">
    <property type="entry name" value="FAD-BINDING DOMAIN-CONTAINING PROTEIN-RELATED"/>
    <property type="match status" value="1"/>
</dbReference>
<dbReference type="GO" id="GO:0071949">
    <property type="term" value="F:FAD binding"/>
    <property type="evidence" value="ECO:0007669"/>
    <property type="project" value="InterPro"/>
</dbReference>
<organism evidence="5 6">
    <name type="scientific">Lentinula guzmanii</name>
    <dbReference type="NCBI Taxonomy" id="2804957"/>
    <lineage>
        <taxon>Eukaryota</taxon>
        <taxon>Fungi</taxon>
        <taxon>Dikarya</taxon>
        <taxon>Basidiomycota</taxon>
        <taxon>Agaricomycotina</taxon>
        <taxon>Agaricomycetes</taxon>
        <taxon>Agaricomycetidae</taxon>
        <taxon>Agaricales</taxon>
        <taxon>Marasmiineae</taxon>
        <taxon>Omphalotaceae</taxon>
        <taxon>Lentinula</taxon>
    </lineage>
</organism>
<dbReference type="InterPro" id="IPR051104">
    <property type="entry name" value="FAD_monoxygenase"/>
</dbReference>
<dbReference type="EMBL" id="JANVFO010000001">
    <property type="protein sequence ID" value="KAJ3737684.1"/>
    <property type="molecule type" value="Genomic_DNA"/>
</dbReference>
<keyword evidence="6" id="KW-1185">Reference proteome</keyword>
<evidence type="ECO:0000256" key="1">
    <source>
        <dbReference type="ARBA" id="ARBA00022630"/>
    </source>
</evidence>
<evidence type="ECO:0000313" key="6">
    <source>
        <dbReference type="Proteomes" id="UP001176059"/>
    </source>
</evidence>
<dbReference type="InterPro" id="IPR002938">
    <property type="entry name" value="FAD-bd"/>
</dbReference>
<reference evidence="5" key="1">
    <citation type="submission" date="2022-08" db="EMBL/GenBank/DDBJ databases">
        <authorList>
            <consortium name="DOE Joint Genome Institute"/>
            <person name="Min B."/>
            <person name="Sierra-Patev S."/>
            <person name="Naranjo-Ortiz M."/>
            <person name="Looney B."/>
            <person name="Konkel Z."/>
            <person name="Slot J.C."/>
            <person name="Sakamoto Y."/>
            <person name="Steenwyk J.L."/>
            <person name="Rokas A."/>
            <person name="Carro J."/>
            <person name="Camarero S."/>
            <person name="Ferreira P."/>
            <person name="Molpeceres G."/>
            <person name="Ruiz-duenas F.J."/>
            <person name="Serrano A."/>
            <person name="Henrissat B."/>
            <person name="Drula E."/>
            <person name="Hughes K.W."/>
            <person name="Mata J.L."/>
            <person name="Ishikawa N.K."/>
            <person name="Vargas-Isla R."/>
            <person name="Ushijima S."/>
            <person name="Smith C.A."/>
            <person name="Ahrendt S."/>
            <person name="Andreopoulos W."/>
            <person name="He G."/>
            <person name="LaButti K."/>
            <person name="Lipzen A."/>
            <person name="Ng V."/>
            <person name="Riley R."/>
            <person name="Sandor L."/>
            <person name="Barry K."/>
            <person name="Martinez A.T."/>
            <person name="Xiao Y."/>
            <person name="Gibbons J.G."/>
            <person name="Terashima K."/>
            <person name="Hibbett D.S."/>
            <person name="Grigoriev I.V."/>
        </authorList>
    </citation>
    <scope>NUCLEOTIDE SEQUENCE</scope>
    <source>
        <strain evidence="5">ET3784</strain>
    </source>
</reference>
<keyword evidence="3" id="KW-0560">Oxidoreductase</keyword>
<keyword evidence="2" id="KW-0274">FAD</keyword>
<dbReference type="AlphaFoldDB" id="A0AA38MYR4"/>
<gene>
    <name evidence="5" type="ORF">DFJ43DRAFT_1135407</name>
</gene>
<dbReference type="PANTHER" id="PTHR46720">
    <property type="entry name" value="HYDROXYLASE, PUTATIVE (AFU_ORTHOLOGUE AFUA_3G01460)-RELATED"/>
    <property type="match status" value="1"/>
</dbReference>
<accession>A0AA38MYR4</accession>
<dbReference type="GO" id="GO:0016491">
    <property type="term" value="F:oxidoreductase activity"/>
    <property type="evidence" value="ECO:0007669"/>
    <property type="project" value="UniProtKB-KW"/>
</dbReference>
<dbReference type="Gene3D" id="3.50.50.60">
    <property type="entry name" value="FAD/NAD(P)-binding domain"/>
    <property type="match status" value="1"/>
</dbReference>
<name>A0AA38MYR4_9AGAR</name>
<dbReference type="SUPFAM" id="SSF54373">
    <property type="entry name" value="FAD-linked reductases, C-terminal domain"/>
    <property type="match status" value="1"/>
</dbReference>
<proteinExistence type="predicted"/>
<dbReference type="GO" id="GO:0044550">
    <property type="term" value="P:secondary metabolite biosynthetic process"/>
    <property type="evidence" value="ECO:0007669"/>
    <property type="project" value="TreeGrafter"/>
</dbReference>